<comment type="caution">
    <text evidence="2">The sequence shown here is derived from an EMBL/GenBank/DDBJ whole genome shotgun (WGS) entry which is preliminary data.</text>
</comment>
<feature type="compositionally biased region" description="Low complexity" evidence="1">
    <location>
        <begin position="67"/>
        <end position="81"/>
    </location>
</feature>
<name>A0AAW1RL99_9CHLO</name>
<reference evidence="2 3" key="1">
    <citation type="journal article" date="2024" name="Nat. Commun.">
        <title>Phylogenomics reveals the evolutionary origins of lichenization in chlorophyte algae.</title>
        <authorList>
            <person name="Puginier C."/>
            <person name="Libourel C."/>
            <person name="Otte J."/>
            <person name="Skaloud P."/>
            <person name="Haon M."/>
            <person name="Grisel S."/>
            <person name="Petersen M."/>
            <person name="Berrin J.G."/>
            <person name="Delaux P.M."/>
            <person name="Dal Grande F."/>
            <person name="Keller J."/>
        </authorList>
    </citation>
    <scope>NUCLEOTIDE SEQUENCE [LARGE SCALE GENOMIC DNA]</scope>
    <source>
        <strain evidence="2 3">SAG 2145</strain>
    </source>
</reference>
<organism evidence="2 3">
    <name type="scientific">Apatococcus lobatus</name>
    <dbReference type="NCBI Taxonomy" id="904363"/>
    <lineage>
        <taxon>Eukaryota</taxon>
        <taxon>Viridiplantae</taxon>
        <taxon>Chlorophyta</taxon>
        <taxon>core chlorophytes</taxon>
        <taxon>Trebouxiophyceae</taxon>
        <taxon>Chlorellales</taxon>
        <taxon>Chlorellaceae</taxon>
        <taxon>Apatococcus</taxon>
    </lineage>
</organism>
<accession>A0AAW1RL99</accession>
<evidence type="ECO:0000256" key="1">
    <source>
        <dbReference type="SAM" id="MobiDB-lite"/>
    </source>
</evidence>
<protein>
    <submittedName>
        <fullName evidence="2">Uncharacterized protein</fullName>
    </submittedName>
</protein>
<gene>
    <name evidence="2" type="ORF">WJX74_005361</name>
</gene>
<proteinExistence type="predicted"/>
<dbReference type="AlphaFoldDB" id="A0AAW1RL99"/>
<feature type="region of interest" description="Disordered" evidence="1">
    <location>
        <begin position="1"/>
        <end position="21"/>
    </location>
</feature>
<evidence type="ECO:0000313" key="3">
    <source>
        <dbReference type="Proteomes" id="UP001438707"/>
    </source>
</evidence>
<dbReference type="Proteomes" id="UP001438707">
    <property type="component" value="Unassembled WGS sequence"/>
</dbReference>
<dbReference type="EMBL" id="JALJOS010000009">
    <property type="protein sequence ID" value="KAK9834589.1"/>
    <property type="molecule type" value="Genomic_DNA"/>
</dbReference>
<feature type="region of interest" description="Disordered" evidence="1">
    <location>
        <begin position="61"/>
        <end position="85"/>
    </location>
</feature>
<evidence type="ECO:0000313" key="2">
    <source>
        <dbReference type="EMBL" id="KAK9834589.1"/>
    </source>
</evidence>
<keyword evidence="3" id="KW-1185">Reference proteome</keyword>
<sequence>MVKGPSPVLQAAAGKKSSQKPALAHLDEWLLKAEYSNGSSRSFSSIGSSSICGSGEVLVAEAGNPGSRETSSATSSTAELRTPNDQRLPSVPLWFHLRNPGRFAPWTKKSARLLEHVQFYNQDWPVILAEMALVAVKLDSF</sequence>